<sequence>MSDKQQNSESTENTHEPAPILYQIAIFTGVLFVSSLISPLFPKSFPVPTPVIGLVLMYVLLATHIIKLYQVEKLADFLIGIIAFLFVPSGIQMANSLSVFTNDGAWNGVMLIITIILATIIMLIVTAYSTAVLMAISRKVFHKSTEVH</sequence>
<feature type="transmembrane region" description="Helical" evidence="6">
    <location>
        <begin position="20"/>
        <end position="41"/>
    </location>
</feature>
<evidence type="ECO:0000256" key="6">
    <source>
        <dbReference type="SAM" id="Phobius"/>
    </source>
</evidence>
<feature type="transmembrane region" description="Helical" evidence="6">
    <location>
        <begin position="77"/>
        <end position="97"/>
    </location>
</feature>
<dbReference type="RefSeq" id="WP_089088198.1">
    <property type="nucleotide sequence ID" value="NZ_BCMH01000004.1"/>
</dbReference>
<dbReference type="AlphaFoldDB" id="A0A1Z5IY08"/>
<evidence type="ECO:0000256" key="2">
    <source>
        <dbReference type="ARBA" id="ARBA00022475"/>
    </source>
</evidence>
<evidence type="ECO:0000313" key="7">
    <source>
        <dbReference type="EMBL" id="GAX03222.1"/>
    </source>
</evidence>
<dbReference type="Proteomes" id="UP000198430">
    <property type="component" value="Unassembled WGS sequence"/>
</dbReference>
<comment type="caution">
    <text evidence="8">The sequence shown here is derived from an EMBL/GenBank/DDBJ whole genome shotgun (WGS) entry which is preliminary data.</text>
</comment>
<evidence type="ECO:0000313" key="8">
    <source>
        <dbReference type="EMBL" id="GAX06448.1"/>
    </source>
</evidence>
<keyword evidence="5 6" id="KW-0472">Membrane</keyword>
<evidence type="ECO:0000256" key="4">
    <source>
        <dbReference type="ARBA" id="ARBA00022989"/>
    </source>
</evidence>
<dbReference type="InterPro" id="IPR005538">
    <property type="entry name" value="LrgA/CidA"/>
</dbReference>
<comment type="subcellular location">
    <subcellularLocation>
        <location evidence="1">Cell membrane</location>
        <topology evidence="1">Multi-pass membrane protein</topology>
    </subcellularLocation>
</comment>
<dbReference type="OrthoDB" id="3176438at2"/>
<name>A0A1Z5IY08_9LACO</name>
<evidence type="ECO:0000256" key="5">
    <source>
        <dbReference type="ARBA" id="ARBA00023136"/>
    </source>
</evidence>
<dbReference type="Pfam" id="PF03788">
    <property type="entry name" value="LrgA"/>
    <property type="match status" value="1"/>
</dbReference>
<evidence type="ECO:0000313" key="9">
    <source>
        <dbReference type="Proteomes" id="UP000198414"/>
    </source>
</evidence>
<dbReference type="PANTHER" id="PTHR33931:SF4">
    <property type="entry name" value="ANTIHOLIN-LIKE PROTEIN LRGA"/>
    <property type="match status" value="1"/>
</dbReference>
<dbReference type="Proteomes" id="UP000198414">
    <property type="component" value="Unassembled WGS sequence"/>
</dbReference>
<evidence type="ECO:0000256" key="1">
    <source>
        <dbReference type="ARBA" id="ARBA00004651"/>
    </source>
</evidence>
<dbReference type="EMBL" id="BCMH01000004">
    <property type="protein sequence ID" value="GAX03222.1"/>
    <property type="molecule type" value="Genomic_DNA"/>
</dbReference>
<keyword evidence="3 6" id="KW-0812">Transmembrane</keyword>
<dbReference type="GO" id="GO:0005886">
    <property type="term" value="C:plasma membrane"/>
    <property type="evidence" value="ECO:0007669"/>
    <property type="project" value="UniProtKB-SubCell"/>
</dbReference>
<dbReference type="EMBL" id="BCMI01000018">
    <property type="protein sequence ID" value="GAX06448.1"/>
    <property type="molecule type" value="Genomic_DNA"/>
</dbReference>
<proteinExistence type="predicted"/>
<feature type="transmembrane region" description="Helical" evidence="6">
    <location>
        <begin position="47"/>
        <end position="65"/>
    </location>
</feature>
<keyword evidence="4 6" id="KW-1133">Transmembrane helix</keyword>
<organism evidence="8 9">
    <name type="scientific">Secundilactobacillus pentosiphilus</name>
    <dbReference type="NCBI Taxonomy" id="1714682"/>
    <lineage>
        <taxon>Bacteria</taxon>
        <taxon>Bacillati</taxon>
        <taxon>Bacillota</taxon>
        <taxon>Bacilli</taxon>
        <taxon>Lactobacillales</taxon>
        <taxon>Lactobacillaceae</taxon>
        <taxon>Secundilactobacillus</taxon>
    </lineage>
</organism>
<accession>A0A1Z5INR0</accession>
<keyword evidence="2" id="KW-1003">Cell membrane</keyword>
<gene>
    <name evidence="8" type="primary">lrgA</name>
    <name evidence="7" type="ORF">IWT140_00823</name>
    <name evidence="8" type="ORF">IWT25_01792</name>
</gene>
<feature type="transmembrane region" description="Helical" evidence="6">
    <location>
        <begin position="109"/>
        <end position="136"/>
    </location>
</feature>
<dbReference type="PANTHER" id="PTHR33931">
    <property type="entry name" value="HOLIN-LIKE PROTEIN CIDA-RELATED"/>
    <property type="match status" value="1"/>
</dbReference>
<protein>
    <submittedName>
        <fullName evidence="8">Antiholin-like protein LrgA</fullName>
    </submittedName>
</protein>
<keyword evidence="10" id="KW-1185">Reference proteome</keyword>
<evidence type="ECO:0000256" key="3">
    <source>
        <dbReference type="ARBA" id="ARBA00022692"/>
    </source>
</evidence>
<accession>A0A1Z5IY08</accession>
<evidence type="ECO:0000313" key="10">
    <source>
        <dbReference type="Proteomes" id="UP000198430"/>
    </source>
</evidence>
<reference evidence="9 10" key="1">
    <citation type="submission" date="2015-11" db="EMBL/GenBank/DDBJ databases">
        <title>Draft genome sequences of new species of the genus Lactobacillus isolated from orchardgrass silage.</title>
        <authorList>
            <person name="Tohno M."/>
            <person name="Tanizawa Y."/>
            <person name="Arita M."/>
        </authorList>
    </citation>
    <scope>NUCLEOTIDE SEQUENCE [LARGE SCALE GENOMIC DNA]</scope>
    <source>
        <strain evidence="7 10">IWT140</strain>
        <strain evidence="8 9">IWT25</strain>
    </source>
</reference>